<dbReference type="PANTHER" id="PTHR30482:SF10">
    <property type="entry name" value="HIGH-AFFINITY BRANCHED-CHAIN AMINO ACID TRANSPORT PROTEIN BRAE"/>
    <property type="match status" value="1"/>
</dbReference>
<evidence type="ECO:0000313" key="7">
    <source>
        <dbReference type="EMBL" id="PFG42993.1"/>
    </source>
</evidence>
<feature type="transmembrane region" description="Helical" evidence="6">
    <location>
        <begin position="93"/>
        <end position="113"/>
    </location>
</feature>
<reference evidence="7 8" key="1">
    <citation type="submission" date="2017-10" db="EMBL/GenBank/DDBJ databases">
        <title>Sequencing the genomes of 1000 actinobacteria strains.</title>
        <authorList>
            <person name="Klenk H.-P."/>
        </authorList>
    </citation>
    <scope>NUCLEOTIDE SEQUENCE [LARGE SCALE GENOMIC DNA]</scope>
    <source>
        <strain evidence="7 8">DSM 21863</strain>
    </source>
</reference>
<keyword evidence="5 6" id="KW-0472">Membrane</keyword>
<dbReference type="InterPro" id="IPR043428">
    <property type="entry name" value="LivM-like"/>
</dbReference>
<evidence type="ECO:0000256" key="4">
    <source>
        <dbReference type="ARBA" id="ARBA00022989"/>
    </source>
</evidence>
<proteinExistence type="predicted"/>
<dbReference type="EMBL" id="PDJJ01000001">
    <property type="protein sequence ID" value="PFG42993.1"/>
    <property type="molecule type" value="Genomic_DNA"/>
</dbReference>
<keyword evidence="3 6" id="KW-0812">Transmembrane</keyword>
<evidence type="ECO:0000256" key="1">
    <source>
        <dbReference type="ARBA" id="ARBA00004651"/>
    </source>
</evidence>
<keyword evidence="8" id="KW-1185">Reference proteome</keyword>
<dbReference type="Pfam" id="PF02653">
    <property type="entry name" value="BPD_transp_2"/>
    <property type="match status" value="1"/>
</dbReference>
<evidence type="ECO:0000256" key="6">
    <source>
        <dbReference type="SAM" id="Phobius"/>
    </source>
</evidence>
<dbReference type="OrthoDB" id="9814461at2"/>
<feature type="transmembrane region" description="Helical" evidence="6">
    <location>
        <begin position="307"/>
        <end position="331"/>
    </location>
</feature>
<protein>
    <submittedName>
        <fullName evidence="7">Amino acid/amide ABC transporter membrane protein 2 (HAAT family)</fullName>
    </submittedName>
</protein>
<comment type="subcellular location">
    <subcellularLocation>
        <location evidence="1">Cell membrane</location>
        <topology evidence="1">Multi-pass membrane protein</topology>
    </subcellularLocation>
</comment>
<feature type="transmembrane region" description="Helical" evidence="6">
    <location>
        <begin position="12"/>
        <end position="29"/>
    </location>
</feature>
<organism evidence="7 8">
    <name type="scientific">Isoptericola jiangsuensis</name>
    <dbReference type="NCBI Taxonomy" id="548579"/>
    <lineage>
        <taxon>Bacteria</taxon>
        <taxon>Bacillati</taxon>
        <taxon>Actinomycetota</taxon>
        <taxon>Actinomycetes</taxon>
        <taxon>Micrococcales</taxon>
        <taxon>Promicromonosporaceae</taxon>
        <taxon>Isoptericola</taxon>
    </lineage>
</organism>
<dbReference type="InterPro" id="IPR001851">
    <property type="entry name" value="ABC_transp_permease"/>
</dbReference>
<feature type="transmembrane region" description="Helical" evidence="6">
    <location>
        <begin position="66"/>
        <end position="87"/>
    </location>
</feature>
<keyword evidence="4 6" id="KW-1133">Transmembrane helix</keyword>
<sequence>MTTDRRRVRRTLLRAALLTLLAVGATFLLDDYRNYQLAVVAAVFCATAGLTLLVGLTGQLSLGHAVLMAAGGYGYALAAAPAAAAGLGGPARFAVGVAGALALAGAVGMLLGLAGARLKGPYLAGLTLALVIALPAITTEVPGLGGGQGLGVPFEGVPDALRGVVGVEQWHAWIAVAVAAAAVTPLALLRSGRAGTRMRAVHGDETAARLAGISPARVKTGAFAAGALAAGLGGAVLAVVTQNVSHGAYDLAFSLLLLVAVVVGGLGSIGGAAVGAVLVVLLPWWIDLVVAGVGLPADVEQRLAGNAAVLVFGVLLVAVTVVWPGGLSHALGGRVSSLARRFRPAPHVPPTLTER</sequence>
<dbReference type="AlphaFoldDB" id="A0A2A9EW74"/>
<dbReference type="RefSeq" id="WP_098463423.1">
    <property type="nucleotide sequence ID" value="NZ_PDJJ01000001.1"/>
</dbReference>
<dbReference type="PANTHER" id="PTHR30482">
    <property type="entry name" value="HIGH-AFFINITY BRANCHED-CHAIN AMINO ACID TRANSPORT SYSTEM PERMEASE"/>
    <property type="match status" value="1"/>
</dbReference>
<evidence type="ECO:0000256" key="2">
    <source>
        <dbReference type="ARBA" id="ARBA00022475"/>
    </source>
</evidence>
<dbReference type="GO" id="GO:0005886">
    <property type="term" value="C:plasma membrane"/>
    <property type="evidence" value="ECO:0007669"/>
    <property type="project" value="UniProtKB-SubCell"/>
</dbReference>
<name>A0A2A9EW74_9MICO</name>
<evidence type="ECO:0000256" key="5">
    <source>
        <dbReference type="ARBA" id="ARBA00023136"/>
    </source>
</evidence>
<accession>A0A2A9EW74</accession>
<feature type="transmembrane region" description="Helical" evidence="6">
    <location>
        <begin position="120"/>
        <end position="138"/>
    </location>
</feature>
<comment type="caution">
    <text evidence="7">The sequence shown here is derived from an EMBL/GenBank/DDBJ whole genome shotgun (WGS) entry which is preliminary data.</text>
</comment>
<feature type="transmembrane region" description="Helical" evidence="6">
    <location>
        <begin position="222"/>
        <end position="241"/>
    </location>
</feature>
<evidence type="ECO:0000313" key="8">
    <source>
        <dbReference type="Proteomes" id="UP000224130"/>
    </source>
</evidence>
<dbReference type="Proteomes" id="UP000224130">
    <property type="component" value="Unassembled WGS sequence"/>
</dbReference>
<feature type="transmembrane region" description="Helical" evidence="6">
    <location>
        <begin position="170"/>
        <end position="189"/>
    </location>
</feature>
<evidence type="ECO:0000256" key="3">
    <source>
        <dbReference type="ARBA" id="ARBA00022692"/>
    </source>
</evidence>
<keyword evidence="2" id="KW-1003">Cell membrane</keyword>
<feature type="transmembrane region" description="Helical" evidence="6">
    <location>
        <begin position="35"/>
        <end position="54"/>
    </location>
</feature>
<gene>
    <name evidence="7" type="ORF">ATJ88_1670</name>
</gene>
<dbReference type="GO" id="GO:0015658">
    <property type="term" value="F:branched-chain amino acid transmembrane transporter activity"/>
    <property type="evidence" value="ECO:0007669"/>
    <property type="project" value="InterPro"/>
</dbReference>